<protein>
    <submittedName>
        <fullName evidence="2">Tat pathway signal protein</fullName>
    </submittedName>
</protein>
<dbReference type="PANTHER" id="PTHR23026:SF123">
    <property type="entry name" value="NAD(P)H NITROREDUCTASE RV3131-RELATED"/>
    <property type="match status" value="1"/>
</dbReference>
<dbReference type="SUPFAM" id="SSF55469">
    <property type="entry name" value="FMN-dependent nitroreductase-like"/>
    <property type="match status" value="2"/>
</dbReference>
<dbReference type="InterPro" id="IPR029479">
    <property type="entry name" value="Nitroreductase"/>
</dbReference>
<dbReference type="PANTHER" id="PTHR23026">
    <property type="entry name" value="NADPH NITROREDUCTASE"/>
    <property type="match status" value="1"/>
</dbReference>
<accession>A0A4T3F1F0</accession>
<evidence type="ECO:0000313" key="2">
    <source>
        <dbReference type="EMBL" id="TIX50794.1"/>
    </source>
</evidence>
<comment type="caution">
    <text evidence="2">The sequence shown here is derived from an EMBL/GenBank/DDBJ whole genome shotgun (WGS) entry which is preliminary data.</text>
</comment>
<dbReference type="NCBIfam" id="NF047509">
    <property type="entry name" value="Rv3131_FMN_oxido"/>
    <property type="match status" value="1"/>
</dbReference>
<feature type="domain" description="Nitroreductase" evidence="1">
    <location>
        <begin position="152"/>
        <end position="331"/>
    </location>
</feature>
<dbReference type="OrthoDB" id="8156917at2"/>
<sequence>MSRRAVVIGGAGVAAALGGVAAVSFLTTGSAEDYDRAMQALRAPLPSGATRRDLVRFATLAANSHNTQPWRFRLGEGMISVAPDWTRRTPVVDPDDHHLYASLGCAAENLAIAAASAGLPGELQHDRQDGTLAFVHSQGEPLRSPLLDAIPRRQTTRAPFNGAPVSAEDLALLEEAARIEGVNLALLTERRDIDRVRDLVIAGNTAQVEDEAFVRELRDWIRFNPKEALERGDGLPAAANGNPAIPRWFGRTIFDMVFTAEAENAKYLEQMDTSAGVAVFAADRANPSHWVRAGRACQRFALQATALGIKTSFINQPIEVAEFRGELAGIAGFGALRPDIVMRFGYGDPMPMSPRRPVEAVIDV</sequence>
<reference evidence="2 3" key="1">
    <citation type="submission" date="2019-04" db="EMBL/GenBank/DDBJ databases">
        <title>Altererythrobacter aquimixticola sp. nov., isolated from sediment of junction between the ocean and a freshwater spring.</title>
        <authorList>
            <person name="Yoon J.-H."/>
        </authorList>
    </citation>
    <scope>NUCLEOTIDE SEQUENCE [LARGE SCALE GENOMIC DNA]</scope>
    <source>
        <strain evidence="2 3">SSKS-13</strain>
    </source>
</reference>
<dbReference type="GO" id="GO:0016491">
    <property type="term" value="F:oxidoreductase activity"/>
    <property type="evidence" value="ECO:0007669"/>
    <property type="project" value="InterPro"/>
</dbReference>
<dbReference type="Gene3D" id="3.40.109.10">
    <property type="entry name" value="NADH Oxidase"/>
    <property type="match status" value="1"/>
</dbReference>
<gene>
    <name evidence="2" type="ORF">E5222_09680</name>
</gene>
<dbReference type="Pfam" id="PF00881">
    <property type="entry name" value="Nitroreductase"/>
    <property type="match status" value="1"/>
</dbReference>
<evidence type="ECO:0000259" key="1">
    <source>
        <dbReference type="Pfam" id="PF00881"/>
    </source>
</evidence>
<dbReference type="InterPro" id="IPR050627">
    <property type="entry name" value="Nitroreductase/BluB"/>
</dbReference>
<organism evidence="2 3">
    <name type="scientific">Alteraurantiacibacter aquimixticola</name>
    <dbReference type="NCBI Taxonomy" id="2489173"/>
    <lineage>
        <taxon>Bacteria</taxon>
        <taxon>Pseudomonadati</taxon>
        <taxon>Pseudomonadota</taxon>
        <taxon>Alphaproteobacteria</taxon>
        <taxon>Sphingomonadales</taxon>
        <taxon>Erythrobacteraceae</taxon>
        <taxon>Alteraurantiacibacter</taxon>
    </lineage>
</organism>
<keyword evidence="3" id="KW-1185">Reference proteome</keyword>
<proteinExistence type="predicted"/>
<dbReference type="Proteomes" id="UP000309389">
    <property type="component" value="Unassembled WGS sequence"/>
</dbReference>
<dbReference type="InterPro" id="IPR000415">
    <property type="entry name" value="Nitroreductase-like"/>
</dbReference>
<name>A0A4T3F1F0_9SPHN</name>
<evidence type="ECO:0000313" key="3">
    <source>
        <dbReference type="Proteomes" id="UP000309389"/>
    </source>
</evidence>
<dbReference type="EMBL" id="SSHH01000002">
    <property type="protein sequence ID" value="TIX50794.1"/>
    <property type="molecule type" value="Genomic_DNA"/>
</dbReference>
<dbReference type="AlphaFoldDB" id="A0A4T3F1F0"/>